<keyword evidence="1" id="KW-0677">Repeat</keyword>
<name>V4C5S5_LOTGI</name>
<gene>
    <name evidence="2" type="ORF">LOTGIDRAFT_214487</name>
</gene>
<organism evidence="2 3">
    <name type="scientific">Lottia gigantea</name>
    <name type="common">Giant owl limpet</name>
    <dbReference type="NCBI Taxonomy" id="225164"/>
    <lineage>
        <taxon>Eukaryota</taxon>
        <taxon>Metazoa</taxon>
        <taxon>Spiralia</taxon>
        <taxon>Lophotrochozoa</taxon>
        <taxon>Mollusca</taxon>
        <taxon>Gastropoda</taxon>
        <taxon>Patellogastropoda</taxon>
        <taxon>Lottioidea</taxon>
        <taxon>Lottiidae</taxon>
        <taxon>Lottia</taxon>
    </lineage>
</organism>
<proteinExistence type="predicted"/>
<dbReference type="AlphaFoldDB" id="V4C5S5"/>
<dbReference type="KEGG" id="lgi:LOTGIDRAFT_214487"/>
<evidence type="ECO:0000313" key="2">
    <source>
        <dbReference type="EMBL" id="ESO96959.1"/>
    </source>
</evidence>
<dbReference type="OMA" id="DRDAHWP"/>
<sequence length="319" mass="35622">MTEVEANRRGEGFPEKAEYERIRKQGRERLLLLSKPKEVKKEWYTNVGPDVSWGTQEMLWPVTKTAKQAEASRRVRELATPKRNFQDETNNINVPLYYYSCGRSSTIFDVPDGAKKASASARIEQLAQPKSDVCNHKDDIAQFVYSCGRSSPITAAPPVQSAERPRTNQLATHKNPHPEFEPSKEIQTIVSTAAMKASASERIEGLANPKNRPVGPFREPEWLVSDSAKNAAASTRSVELARAKPLAEGYQPHKEIEWPISKGAKRAQATPRVNELSQPVVRASMDHLQFNPDAFVVKASALKGICPKRVDELAQPIQR</sequence>
<dbReference type="RefSeq" id="XP_009052447.1">
    <property type="nucleotide sequence ID" value="XM_009054199.1"/>
</dbReference>
<accession>V4C5S5</accession>
<reference evidence="2 3" key="1">
    <citation type="journal article" date="2013" name="Nature">
        <title>Insights into bilaterian evolution from three spiralian genomes.</title>
        <authorList>
            <person name="Simakov O."/>
            <person name="Marletaz F."/>
            <person name="Cho S.J."/>
            <person name="Edsinger-Gonzales E."/>
            <person name="Havlak P."/>
            <person name="Hellsten U."/>
            <person name="Kuo D.H."/>
            <person name="Larsson T."/>
            <person name="Lv J."/>
            <person name="Arendt D."/>
            <person name="Savage R."/>
            <person name="Osoegawa K."/>
            <person name="de Jong P."/>
            <person name="Grimwood J."/>
            <person name="Chapman J.A."/>
            <person name="Shapiro H."/>
            <person name="Aerts A."/>
            <person name="Otillar R.P."/>
            <person name="Terry A.Y."/>
            <person name="Boore J.L."/>
            <person name="Grigoriev I.V."/>
            <person name="Lindberg D.R."/>
            <person name="Seaver E.C."/>
            <person name="Weisblat D.A."/>
            <person name="Putnam N.H."/>
            <person name="Rokhsar D.S."/>
        </authorList>
    </citation>
    <scope>NUCLEOTIDE SEQUENCE [LARGE SCALE GENOMIC DNA]</scope>
</reference>
<dbReference type="PANTHER" id="PTHR15901:SF15">
    <property type="entry name" value="TESTICULAR HAPLOID EXPRESSED GENE PROTEIN-LIKE"/>
    <property type="match status" value="1"/>
</dbReference>
<dbReference type="PANTHER" id="PTHR15901">
    <property type="entry name" value="TESTICULAR HAPLOID EXPRESSED GENE PROTEIN"/>
    <property type="match status" value="1"/>
</dbReference>
<dbReference type="Pfam" id="PF14912">
    <property type="entry name" value="THEG"/>
    <property type="match status" value="3"/>
</dbReference>
<dbReference type="CTD" id="20246507"/>
<dbReference type="OrthoDB" id="25466at2759"/>
<dbReference type="InterPro" id="IPR006623">
    <property type="entry name" value="THEG"/>
</dbReference>
<dbReference type="STRING" id="225164.V4C5S5"/>
<evidence type="ECO:0000256" key="1">
    <source>
        <dbReference type="ARBA" id="ARBA00022737"/>
    </source>
</evidence>
<dbReference type="InterPro" id="IPR042401">
    <property type="entry name" value="SPMAP2-like"/>
</dbReference>
<dbReference type="Proteomes" id="UP000030746">
    <property type="component" value="Unassembled WGS sequence"/>
</dbReference>
<protein>
    <submittedName>
        <fullName evidence="2">Uncharacterized protein</fullName>
    </submittedName>
</protein>
<evidence type="ECO:0000313" key="3">
    <source>
        <dbReference type="Proteomes" id="UP000030746"/>
    </source>
</evidence>
<keyword evidence="3" id="KW-1185">Reference proteome</keyword>
<dbReference type="HOGENOM" id="CLU_061711_1_0_1"/>
<dbReference type="SMART" id="SM00705">
    <property type="entry name" value="THEG"/>
    <property type="match status" value="6"/>
</dbReference>
<dbReference type="GeneID" id="20246507"/>
<dbReference type="EMBL" id="KB201362">
    <property type="protein sequence ID" value="ESO96959.1"/>
    <property type="molecule type" value="Genomic_DNA"/>
</dbReference>